<dbReference type="PROSITE" id="PS50102">
    <property type="entry name" value="RRM"/>
    <property type="match status" value="2"/>
</dbReference>
<feature type="compositionally biased region" description="Acidic residues" evidence="4">
    <location>
        <begin position="63"/>
        <end position="96"/>
    </location>
</feature>
<dbReference type="AlphaFoldDB" id="A0AAW2YLB4"/>
<evidence type="ECO:0000313" key="6">
    <source>
        <dbReference type="EMBL" id="KAL0477756.1"/>
    </source>
</evidence>
<accession>A0AAW2YLB4</accession>
<protein>
    <submittedName>
        <fullName evidence="6">Nucleolar protein 12</fullName>
    </submittedName>
</protein>
<organism evidence="6 7">
    <name type="scientific">Acrasis kona</name>
    <dbReference type="NCBI Taxonomy" id="1008807"/>
    <lineage>
        <taxon>Eukaryota</taxon>
        <taxon>Discoba</taxon>
        <taxon>Heterolobosea</taxon>
        <taxon>Tetramitia</taxon>
        <taxon>Eutetramitia</taxon>
        <taxon>Acrasidae</taxon>
        <taxon>Acrasis</taxon>
    </lineage>
</organism>
<gene>
    <name evidence="6" type="ORF">AKO1_013877</name>
</gene>
<keyword evidence="2 3" id="KW-0694">RNA-binding</keyword>
<dbReference type="PANTHER" id="PTHR23236">
    <property type="entry name" value="EUKARYOTIC TRANSLATION INITIATION FACTOR 4B/4H"/>
    <property type="match status" value="1"/>
</dbReference>
<dbReference type="Proteomes" id="UP001431209">
    <property type="component" value="Unassembled WGS sequence"/>
</dbReference>
<feature type="region of interest" description="Disordered" evidence="4">
    <location>
        <begin position="1"/>
        <end position="143"/>
    </location>
</feature>
<comment type="caution">
    <text evidence="6">The sequence shown here is derived from an EMBL/GenBank/DDBJ whole genome shotgun (WGS) entry which is preliminary data.</text>
</comment>
<dbReference type="EMBL" id="JAOPGA020000235">
    <property type="protein sequence ID" value="KAL0477756.1"/>
    <property type="molecule type" value="Genomic_DNA"/>
</dbReference>
<feature type="domain" description="RRM" evidence="5">
    <location>
        <begin position="263"/>
        <end position="345"/>
    </location>
</feature>
<dbReference type="PANTHER" id="PTHR23236:SF119">
    <property type="entry name" value="NUCLEAR RNA-BINDING PROTEIN SART-3"/>
    <property type="match status" value="1"/>
</dbReference>
<evidence type="ECO:0000259" key="5">
    <source>
        <dbReference type="PROSITE" id="PS50102"/>
    </source>
</evidence>
<feature type="region of interest" description="Disordered" evidence="4">
    <location>
        <begin position="342"/>
        <end position="451"/>
    </location>
</feature>
<dbReference type="InterPro" id="IPR035979">
    <property type="entry name" value="RBD_domain_sf"/>
</dbReference>
<dbReference type="SMART" id="SM00360">
    <property type="entry name" value="RRM"/>
    <property type="match status" value="2"/>
</dbReference>
<keyword evidence="1" id="KW-0677">Repeat</keyword>
<evidence type="ECO:0000313" key="7">
    <source>
        <dbReference type="Proteomes" id="UP001431209"/>
    </source>
</evidence>
<evidence type="ECO:0000256" key="4">
    <source>
        <dbReference type="SAM" id="MobiDB-lite"/>
    </source>
</evidence>
<dbReference type="InterPro" id="IPR000504">
    <property type="entry name" value="RRM_dom"/>
</dbReference>
<evidence type="ECO:0000256" key="1">
    <source>
        <dbReference type="ARBA" id="ARBA00022737"/>
    </source>
</evidence>
<feature type="compositionally biased region" description="Basic and acidic residues" evidence="4">
    <location>
        <begin position="393"/>
        <end position="406"/>
    </location>
</feature>
<feature type="domain" description="RRM" evidence="5">
    <location>
        <begin position="150"/>
        <end position="253"/>
    </location>
</feature>
<dbReference type="Pfam" id="PF00076">
    <property type="entry name" value="RRM_1"/>
    <property type="match status" value="2"/>
</dbReference>
<dbReference type="SUPFAM" id="SSF54928">
    <property type="entry name" value="RNA-binding domain, RBD"/>
    <property type="match status" value="1"/>
</dbReference>
<proteinExistence type="predicted"/>
<dbReference type="CDD" id="cd12394">
    <property type="entry name" value="RRM1_RBM34"/>
    <property type="match status" value="1"/>
</dbReference>
<dbReference type="Gene3D" id="3.30.70.330">
    <property type="match status" value="2"/>
</dbReference>
<dbReference type="GO" id="GO:0003723">
    <property type="term" value="F:RNA binding"/>
    <property type="evidence" value="ECO:0007669"/>
    <property type="project" value="UniProtKB-UniRule"/>
</dbReference>
<reference evidence="6 7" key="1">
    <citation type="submission" date="2024-03" db="EMBL/GenBank/DDBJ databases">
        <title>The Acrasis kona genome and developmental transcriptomes reveal deep origins of eukaryotic multicellular pathways.</title>
        <authorList>
            <person name="Sheikh S."/>
            <person name="Fu C.-J."/>
            <person name="Brown M.W."/>
            <person name="Baldauf S.L."/>
        </authorList>
    </citation>
    <scope>NUCLEOTIDE SEQUENCE [LARGE SCALE GENOMIC DNA]</scope>
    <source>
        <strain evidence="6 7">ATCC MYA-3509</strain>
    </source>
</reference>
<feature type="compositionally biased region" description="Basic and acidic residues" evidence="4">
    <location>
        <begin position="9"/>
        <end position="21"/>
    </location>
</feature>
<feature type="compositionally biased region" description="Polar residues" evidence="4">
    <location>
        <begin position="342"/>
        <end position="351"/>
    </location>
</feature>
<evidence type="ECO:0000256" key="2">
    <source>
        <dbReference type="ARBA" id="ARBA00022884"/>
    </source>
</evidence>
<keyword evidence="7" id="KW-1185">Reference proteome</keyword>
<evidence type="ECO:0000256" key="3">
    <source>
        <dbReference type="PROSITE-ProRule" id="PRU00176"/>
    </source>
</evidence>
<feature type="compositionally biased region" description="Basic residues" evidence="4">
    <location>
        <begin position="126"/>
        <end position="138"/>
    </location>
</feature>
<dbReference type="InterPro" id="IPR012677">
    <property type="entry name" value="Nucleotide-bd_a/b_plait_sf"/>
</dbReference>
<feature type="compositionally biased region" description="Acidic residues" evidence="4">
    <location>
        <begin position="112"/>
        <end position="121"/>
    </location>
</feature>
<name>A0AAW2YLB4_9EUKA</name>
<feature type="compositionally biased region" description="Basic and acidic residues" evidence="4">
    <location>
        <begin position="97"/>
        <end position="110"/>
    </location>
</feature>
<sequence length="451" mass="51111">MAAEYEAGDVSKHLFGKAKDESEMESLFGSKAQPEPTTEKKEKTGKNSRKLKKPRLEEKVENENSDENEEETEETEDEENKENDDSDDSDNDEDGEGLIKKTDDEIHLDTDLMVDSDDEKEEETKKTKKGQRKVKRAYAHGNTTTKNSERSLFVGNFSIKDKSAKDIVKQLKNIFAAFGQVEAVRLRSIAVKDSKLPTRKSAVINSELIDTDKKSTCNGYVVFKNKESVDQAAEELNGKLFEGRHLTVDHAIPRKLQNKDHKNCVFLGNLPFDVDEEEVWSLFETKHKAKVQSVRLVRDNKTLQGKGFGYVFLKEEAKPLVELAKSKPKSFSIRSRTLRLSVSMKHASSITKSKKTEDRNKLGFKGRAKGPAAKKYQKPTTDGETAKPWQGIKADKDTYIAPEEKKKAKRVSVKKSISNKANQNKKDHGKTTQNKNVQNKKRKRSQTDLKE</sequence>